<evidence type="ECO:0000313" key="5">
    <source>
        <dbReference type="EMBL" id="MDQ0162781.1"/>
    </source>
</evidence>
<proteinExistence type="inferred from homology"/>
<feature type="domain" description="Thioredoxin" evidence="4">
    <location>
        <begin position="26"/>
        <end position="190"/>
    </location>
</feature>
<evidence type="ECO:0000256" key="1">
    <source>
        <dbReference type="ARBA" id="ARBA00010996"/>
    </source>
</evidence>
<protein>
    <submittedName>
        <fullName evidence="5">Protein SCO1/2</fullName>
    </submittedName>
</protein>
<dbReference type="InterPro" id="IPR036249">
    <property type="entry name" value="Thioredoxin-like_sf"/>
</dbReference>
<sequence length="190" mass="21705">MKKIVFVVSMIILLLLSACGDSKIEGALNYEVQNFSYIDQNGDSFSLEDLKGKVWIADFIFTNCETVCPPMTANMTQLQQMAEKEGVDVEFVSFSVDPEVDTPEKLKKFAENYPLSFENWHFLTGYNQEEIENFAMESFKAIVQKPKENDQVIHGTNFYLVDQNGIVLKSYNGVENPPYDEIIEDIKTIQ</sequence>
<dbReference type="EMBL" id="JAUSTR010000006">
    <property type="protein sequence ID" value="MDQ0162781.1"/>
    <property type="molecule type" value="Genomic_DNA"/>
</dbReference>
<dbReference type="PROSITE" id="PS51352">
    <property type="entry name" value="THIOREDOXIN_2"/>
    <property type="match status" value="1"/>
</dbReference>
<dbReference type="Gene3D" id="3.40.30.10">
    <property type="entry name" value="Glutaredoxin"/>
    <property type="match status" value="1"/>
</dbReference>
<feature type="signal peptide" evidence="3">
    <location>
        <begin position="1"/>
        <end position="20"/>
    </location>
</feature>
<dbReference type="RefSeq" id="WP_419152099.1">
    <property type="nucleotide sequence ID" value="NZ_JAUSTR010000006.1"/>
</dbReference>
<gene>
    <name evidence="5" type="ORF">J2S06_001858</name>
</gene>
<dbReference type="PANTHER" id="PTHR12151:SF25">
    <property type="entry name" value="LINALOOL DEHYDRATASE_ISOMERASE DOMAIN-CONTAINING PROTEIN"/>
    <property type="match status" value="1"/>
</dbReference>
<comment type="similarity">
    <text evidence="1">Belongs to the SCO1/2 family.</text>
</comment>
<dbReference type="Proteomes" id="UP001225646">
    <property type="component" value="Unassembled WGS sequence"/>
</dbReference>
<dbReference type="InterPro" id="IPR013766">
    <property type="entry name" value="Thioredoxin_domain"/>
</dbReference>
<dbReference type="Pfam" id="PF02630">
    <property type="entry name" value="SCO1-SenC"/>
    <property type="match status" value="1"/>
</dbReference>
<keyword evidence="3" id="KW-0732">Signal</keyword>
<dbReference type="PANTHER" id="PTHR12151">
    <property type="entry name" value="ELECTRON TRANSPORT PROTIN SCO1/SENC FAMILY MEMBER"/>
    <property type="match status" value="1"/>
</dbReference>
<dbReference type="CDD" id="cd02968">
    <property type="entry name" value="SCO"/>
    <property type="match status" value="1"/>
</dbReference>
<dbReference type="PROSITE" id="PS51257">
    <property type="entry name" value="PROKAR_LIPOPROTEIN"/>
    <property type="match status" value="1"/>
</dbReference>
<organism evidence="5 6">
    <name type="scientific">Aeribacillus alveayuensis</name>
    <dbReference type="NCBI Taxonomy" id="279215"/>
    <lineage>
        <taxon>Bacteria</taxon>
        <taxon>Bacillati</taxon>
        <taxon>Bacillota</taxon>
        <taxon>Bacilli</taxon>
        <taxon>Bacillales</taxon>
        <taxon>Bacillaceae</taxon>
        <taxon>Aeribacillus</taxon>
    </lineage>
</organism>
<evidence type="ECO:0000256" key="3">
    <source>
        <dbReference type="SAM" id="SignalP"/>
    </source>
</evidence>
<keyword evidence="6" id="KW-1185">Reference proteome</keyword>
<dbReference type="InterPro" id="IPR003782">
    <property type="entry name" value="SCO1/SenC"/>
</dbReference>
<reference evidence="5 6" key="1">
    <citation type="submission" date="2023-07" db="EMBL/GenBank/DDBJ databases">
        <title>Genomic Encyclopedia of Type Strains, Phase IV (KMG-IV): sequencing the most valuable type-strain genomes for metagenomic binning, comparative biology and taxonomic classification.</title>
        <authorList>
            <person name="Goeker M."/>
        </authorList>
    </citation>
    <scope>NUCLEOTIDE SEQUENCE [LARGE SCALE GENOMIC DNA]</scope>
    <source>
        <strain evidence="5 6">DSM 19092</strain>
    </source>
</reference>
<evidence type="ECO:0000313" key="6">
    <source>
        <dbReference type="Proteomes" id="UP001225646"/>
    </source>
</evidence>
<keyword evidence="2" id="KW-0186">Copper</keyword>
<evidence type="ECO:0000259" key="4">
    <source>
        <dbReference type="PROSITE" id="PS51352"/>
    </source>
</evidence>
<feature type="chain" id="PRO_5045095032" evidence="3">
    <location>
        <begin position="21"/>
        <end position="190"/>
    </location>
</feature>
<dbReference type="SUPFAM" id="SSF52833">
    <property type="entry name" value="Thioredoxin-like"/>
    <property type="match status" value="1"/>
</dbReference>
<comment type="caution">
    <text evidence="5">The sequence shown here is derived from an EMBL/GenBank/DDBJ whole genome shotgun (WGS) entry which is preliminary data.</text>
</comment>
<evidence type="ECO:0000256" key="2">
    <source>
        <dbReference type="ARBA" id="ARBA00023008"/>
    </source>
</evidence>
<accession>A0ABT9VP80</accession>
<name>A0ABT9VP80_9BACI</name>